<dbReference type="CDD" id="cd16917">
    <property type="entry name" value="HATPase_UhpB-NarQ-NarX-like"/>
    <property type="match status" value="1"/>
</dbReference>
<dbReference type="InterPro" id="IPR050482">
    <property type="entry name" value="Sensor_HK_TwoCompSys"/>
</dbReference>
<keyword evidence="1" id="KW-0808">Transferase</keyword>
<keyword evidence="2 6" id="KW-0418">Kinase</keyword>
<evidence type="ECO:0000259" key="5">
    <source>
        <dbReference type="SMART" id="SM00387"/>
    </source>
</evidence>
<dbReference type="PANTHER" id="PTHR24421:SF56">
    <property type="entry name" value="OXYGEN SENSOR HISTIDINE KINASE RESPONSE REGULATOR DOST"/>
    <property type="match status" value="1"/>
</dbReference>
<dbReference type="InterPro" id="IPR003594">
    <property type="entry name" value="HATPase_dom"/>
</dbReference>
<sequence length="576" mass="61892">MEVPGRVGSDESGPAFAGLGRPGLVSRMHAQLDELLAARDQMEQLLRVIVEIGSDLDLDATLRRIVLAARELTSAPYGALAVRDPEGTLIRFIHAGMDDDVARRIGHLPVGKGVLGVSLVETPALRLDDLTMHPAACGFPEHHPPMRAFLAVPITIRGTVFGSLYLTHVDPGRKFSESDEFAARALAFAAGVAIDNAQVFERERTAVKWMEASREITTALMSSTESRREPLQLIAQRACTLTDAEQAIVLVPVESDLATDEIDTLVVSAAVGLHAEEVVGQQVPVRGSTCGDVFRSGEPLISEAFSYPIEAFTDVAQRSAIVMPLSAHEKIAGVIAVARGADQPPFDARCLDLVSQFATHAAIALLLASGREDARQLTILAERERIAHDLHDHVIQRLFASGMDLQGTLARARSPEVIDRLNRTVDDLQTIIEEIRSTIFQLKSPSGRDGGFRQRIQQVVADLTEHRAVVTTIHMHGPMSAVQGELADHAEAVATEAISNAVRHSGAGRVTLDVSVGDMFSLEVVDDGCGISPDVSRRSGLANMRSRAEKLGGTCGITTPTEGGTRISWTVPFGDL</sequence>
<protein>
    <submittedName>
        <fullName evidence="6">Two-component sensor histidine kinase</fullName>
    </submittedName>
</protein>
<evidence type="ECO:0000313" key="7">
    <source>
        <dbReference type="Proteomes" id="UP000218067"/>
    </source>
</evidence>
<dbReference type="SUPFAM" id="SSF55874">
    <property type="entry name" value="ATPase domain of HSP90 chaperone/DNA topoisomerase II/histidine kinase"/>
    <property type="match status" value="1"/>
</dbReference>
<evidence type="ECO:0000313" key="6">
    <source>
        <dbReference type="EMBL" id="BAV41045.1"/>
    </source>
</evidence>
<accession>A0A1B4Y1W2</accession>
<dbReference type="SUPFAM" id="SSF55781">
    <property type="entry name" value="GAF domain-like"/>
    <property type="match status" value="2"/>
</dbReference>
<dbReference type="Gene3D" id="1.20.5.1930">
    <property type="match status" value="1"/>
</dbReference>
<dbReference type="Pfam" id="PF07730">
    <property type="entry name" value="HisKA_3"/>
    <property type="match status" value="1"/>
</dbReference>
<dbReference type="InterPro" id="IPR003018">
    <property type="entry name" value="GAF"/>
</dbReference>
<dbReference type="SMART" id="SM00065">
    <property type="entry name" value="GAF"/>
    <property type="match status" value="2"/>
</dbReference>
<dbReference type="Gene3D" id="3.30.450.40">
    <property type="match status" value="2"/>
</dbReference>
<dbReference type="SMART" id="SM00387">
    <property type="entry name" value="HATPase_c"/>
    <property type="match status" value="1"/>
</dbReference>
<evidence type="ECO:0000259" key="4">
    <source>
        <dbReference type="SMART" id="SM00065"/>
    </source>
</evidence>
<dbReference type="AlphaFoldDB" id="A0A1B4Y1W2"/>
<feature type="domain" description="GAF" evidence="4">
    <location>
        <begin position="226"/>
        <end position="375"/>
    </location>
</feature>
<dbReference type="InterPro" id="IPR036890">
    <property type="entry name" value="HATPase_C_sf"/>
</dbReference>
<feature type="domain" description="GAF" evidence="4">
    <location>
        <begin position="57"/>
        <end position="204"/>
    </location>
</feature>
<dbReference type="InterPro" id="IPR011712">
    <property type="entry name" value="Sig_transdc_His_kin_sub3_dim/P"/>
</dbReference>
<dbReference type="EMBL" id="AP017624">
    <property type="protein sequence ID" value="BAV41045.1"/>
    <property type="molecule type" value="Genomic_DNA"/>
</dbReference>
<evidence type="ECO:0000256" key="1">
    <source>
        <dbReference type="ARBA" id="ARBA00022679"/>
    </source>
</evidence>
<name>A0A1B4Y1W2_MYCUL</name>
<dbReference type="PANTHER" id="PTHR24421">
    <property type="entry name" value="NITRATE/NITRITE SENSOR PROTEIN NARX-RELATED"/>
    <property type="match status" value="1"/>
</dbReference>
<organism evidence="6 7">
    <name type="scientific">Mycobacterium ulcerans subsp. shinshuense</name>
    <dbReference type="NCBI Taxonomy" id="1124626"/>
    <lineage>
        <taxon>Bacteria</taxon>
        <taxon>Bacillati</taxon>
        <taxon>Actinomycetota</taxon>
        <taxon>Actinomycetes</taxon>
        <taxon>Mycobacteriales</taxon>
        <taxon>Mycobacteriaceae</taxon>
        <taxon>Mycobacterium</taxon>
        <taxon>Mycobacterium ulcerans group</taxon>
    </lineage>
</organism>
<feature type="domain" description="Histidine kinase/HSP90-like ATPase" evidence="5">
    <location>
        <begin position="485"/>
        <end position="575"/>
    </location>
</feature>
<gene>
    <name evidence="6" type="ORF">SHTP_1829</name>
</gene>
<dbReference type="Pfam" id="PF13185">
    <property type="entry name" value="GAF_2"/>
    <property type="match status" value="2"/>
</dbReference>
<reference evidence="6 7" key="1">
    <citation type="submission" date="2016-08" db="EMBL/GenBank/DDBJ databases">
        <title>Complete genome sequence of Mycobacterium shinshuense, a subspecies of M. ulcerans.</title>
        <authorList>
            <person name="Yoshida M."/>
            <person name="Ogura Y."/>
            <person name="Hayashi T."/>
            <person name="Hoshino Y."/>
        </authorList>
    </citation>
    <scope>NUCLEOTIDE SEQUENCE [LARGE SCALE GENOMIC DNA]</scope>
    <source>
        <strain evidence="7">ATCC 33728</strain>
    </source>
</reference>
<proteinExistence type="predicted"/>
<keyword evidence="3" id="KW-0902">Two-component regulatory system</keyword>
<evidence type="ECO:0000256" key="2">
    <source>
        <dbReference type="ARBA" id="ARBA00022777"/>
    </source>
</evidence>
<dbReference type="GO" id="GO:0046983">
    <property type="term" value="F:protein dimerization activity"/>
    <property type="evidence" value="ECO:0007669"/>
    <property type="project" value="InterPro"/>
</dbReference>
<dbReference type="Gene3D" id="3.30.565.10">
    <property type="entry name" value="Histidine kinase-like ATPase, C-terminal domain"/>
    <property type="match status" value="1"/>
</dbReference>
<dbReference type="GO" id="GO:0000155">
    <property type="term" value="F:phosphorelay sensor kinase activity"/>
    <property type="evidence" value="ECO:0007669"/>
    <property type="project" value="InterPro"/>
</dbReference>
<evidence type="ECO:0000256" key="3">
    <source>
        <dbReference type="ARBA" id="ARBA00023012"/>
    </source>
</evidence>
<dbReference type="Proteomes" id="UP000218067">
    <property type="component" value="Chromosome"/>
</dbReference>
<dbReference type="Pfam" id="PF02518">
    <property type="entry name" value="HATPase_c"/>
    <property type="match status" value="1"/>
</dbReference>
<dbReference type="InterPro" id="IPR029016">
    <property type="entry name" value="GAF-like_dom_sf"/>
</dbReference>
<dbReference type="GO" id="GO:0016020">
    <property type="term" value="C:membrane"/>
    <property type="evidence" value="ECO:0007669"/>
    <property type="project" value="InterPro"/>
</dbReference>